<proteinExistence type="predicted"/>
<name>A0A834Z7H5_TETSI</name>
<sequence length="111" mass="12027">MAETLGKNSGTGSHRRHASRLQRQAPASIQVSPPSSFASGWKVAIPLLSPLVASPSSPKFGDLTPEVKEQPRQDHQFTVTEKPVFKKWQHPAAAAPAPFCYAPAPFVPQCR</sequence>
<comment type="caution">
    <text evidence="2">The sequence shown here is derived from an EMBL/GenBank/DDBJ whole genome shotgun (WGS) entry which is preliminary data.</text>
</comment>
<keyword evidence="3" id="KW-1185">Reference proteome</keyword>
<feature type="region of interest" description="Disordered" evidence="1">
    <location>
        <begin position="1"/>
        <end position="36"/>
    </location>
</feature>
<gene>
    <name evidence="2" type="ORF">HHK36_012802</name>
</gene>
<protein>
    <submittedName>
        <fullName evidence="2">Uncharacterized protein</fullName>
    </submittedName>
</protein>
<dbReference type="Proteomes" id="UP000655225">
    <property type="component" value="Unassembled WGS sequence"/>
</dbReference>
<dbReference type="AlphaFoldDB" id="A0A834Z7H5"/>
<dbReference type="GO" id="GO:0005737">
    <property type="term" value="C:cytoplasm"/>
    <property type="evidence" value="ECO:0007669"/>
    <property type="project" value="TreeGrafter"/>
</dbReference>
<dbReference type="PANTHER" id="PTHR33912">
    <property type="entry name" value="OS01G0939400 PROTEIN"/>
    <property type="match status" value="1"/>
</dbReference>
<dbReference type="OMA" id="KEMPRHH"/>
<dbReference type="OrthoDB" id="673645at2759"/>
<accession>A0A834Z7H5</accession>
<feature type="compositionally biased region" description="Polar residues" evidence="1">
    <location>
        <begin position="21"/>
        <end position="36"/>
    </location>
</feature>
<feature type="compositionally biased region" description="Polar residues" evidence="1">
    <location>
        <begin position="1"/>
        <end position="12"/>
    </location>
</feature>
<dbReference type="GO" id="GO:0005634">
    <property type="term" value="C:nucleus"/>
    <property type="evidence" value="ECO:0007669"/>
    <property type="project" value="TreeGrafter"/>
</dbReference>
<dbReference type="InterPro" id="IPR040381">
    <property type="entry name" value="At4g14450-like"/>
</dbReference>
<evidence type="ECO:0000313" key="2">
    <source>
        <dbReference type="EMBL" id="KAF8401855.1"/>
    </source>
</evidence>
<evidence type="ECO:0000313" key="3">
    <source>
        <dbReference type="Proteomes" id="UP000655225"/>
    </source>
</evidence>
<dbReference type="EMBL" id="JABCRI010000008">
    <property type="protein sequence ID" value="KAF8401855.1"/>
    <property type="molecule type" value="Genomic_DNA"/>
</dbReference>
<dbReference type="PANTHER" id="PTHR33912:SF2">
    <property type="entry name" value="PUTATIVE-RELATED"/>
    <property type="match status" value="1"/>
</dbReference>
<reference evidence="2 3" key="1">
    <citation type="submission" date="2020-04" db="EMBL/GenBank/DDBJ databases">
        <title>Plant Genome Project.</title>
        <authorList>
            <person name="Zhang R.-G."/>
        </authorList>
    </citation>
    <scope>NUCLEOTIDE SEQUENCE [LARGE SCALE GENOMIC DNA]</scope>
    <source>
        <strain evidence="2">YNK0</strain>
        <tissue evidence="2">Leaf</tissue>
    </source>
</reference>
<organism evidence="2 3">
    <name type="scientific">Tetracentron sinense</name>
    <name type="common">Spur-leaf</name>
    <dbReference type="NCBI Taxonomy" id="13715"/>
    <lineage>
        <taxon>Eukaryota</taxon>
        <taxon>Viridiplantae</taxon>
        <taxon>Streptophyta</taxon>
        <taxon>Embryophyta</taxon>
        <taxon>Tracheophyta</taxon>
        <taxon>Spermatophyta</taxon>
        <taxon>Magnoliopsida</taxon>
        <taxon>Trochodendrales</taxon>
        <taxon>Trochodendraceae</taxon>
        <taxon>Tetracentron</taxon>
    </lineage>
</organism>
<evidence type="ECO:0000256" key="1">
    <source>
        <dbReference type="SAM" id="MobiDB-lite"/>
    </source>
</evidence>